<comment type="cofactor">
    <cofactor evidence="1 5">
        <name>pyridoxal 5'-phosphate</name>
        <dbReference type="ChEBI" id="CHEBI:597326"/>
    </cofactor>
</comment>
<sequence>MKISSRASSFSYAIRDILSVAKEVEEKGHKLIKLNIGDPIKYDFKTPDILTEQLKFAKTENYNFYADSQGLLEFREQIANYENRKHGLNVSEENVLATSGVSEGIAFTFMAFTNEGDDVLIPGIHYPSYSGNSSIYGTNSIFYKTVVEENFYPDPDEIRSLMTEKTKLVFLNTPNNPTGSVYPEKVIKEIVDIVGEYDACIVSDETYDQLILDDGLKHIPTAKVAKDVPVIAYNGFSKVFLAPGWRLGYLYVHDPEGKIEEPWEGINKLARIRLCASTPLQKAGAEALKIDQSVYLPEVIQDLRKRRDLMYNRLKEMDGVSVYKPQAAFYIFPVLDMEQFTWKNDKEFVIDFLKKKHVLTVFGTGFGPYGKNGFRMVFLPTPEEIDESMNRLEELLKENRK</sequence>
<dbReference type="Gene3D" id="3.90.1150.10">
    <property type="entry name" value="Aspartate Aminotransferase, domain 1"/>
    <property type="match status" value="1"/>
</dbReference>
<dbReference type="Proteomes" id="UP001201020">
    <property type="component" value="Chromosome"/>
</dbReference>
<dbReference type="EMBL" id="CP084166">
    <property type="protein sequence ID" value="UJG39606.1"/>
    <property type="molecule type" value="Genomic_DNA"/>
</dbReference>
<accession>A0A9Y1BIP4</accession>
<dbReference type="Pfam" id="PF00155">
    <property type="entry name" value="Aminotran_1_2"/>
    <property type="match status" value="1"/>
</dbReference>
<dbReference type="InterPro" id="IPR015424">
    <property type="entry name" value="PyrdxlP-dep_Trfase"/>
</dbReference>
<comment type="similarity">
    <text evidence="5">Belongs to the class-I pyridoxal-phosphate-dependent aminotransferase family.</text>
</comment>
<dbReference type="PANTHER" id="PTHR43488:SF2">
    <property type="entry name" value="GLUTAMATE-PYRUVATE AMINOTRANSFERASE ALAA"/>
    <property type="match status" value="1"/>
</dbReference>
<evidence type="ECO:0000256" key="4">
    <source>
        <dbReference type="ARBA" id="ARBA00022898"/>
    </source>
</evidence>
<dbReference type="SUPFAM" id="SSF53383">
    <property type="entry name" value="PLP-dependent transferases"/>
    <property type="match status" value="1"/>
</dbReference>
<dbReference type="AlphaFoldDB" id="A0A9Y1BIP4"/>
<evidence type="ECO:0000256" key="1">
    <source>
        <dbReference type="ARBA" id="ARBA00001933"/>
    </source>
</evidence>
<evidence type="ECO:0000256" key="5">
    <source>
        <dbReference type="RuleBase" id="RU000481"/>
    </source>
</evidence>
<feature type="domain" description="Aminotransferase class I/classII large" evidence="6">
    <location>
        <begin position="30"/>
        <end position="392"/>
    </location>
</feature>
<evidence type="ECO:0000256" key="2">
    <source>
        <dbReference type="ARBA" id="ARBA00022576"/>
    </source>
</evidence>
<name>A0A9Y1BIP4_9ARCH</name>
<keyword evidence="3 5" id="KW-0808">Transferase</keyword>
<dbReference type="InterPro" id="IPR015421">
    <property type="entry name" value="PyrdxlP-dep_Trfase_major"/>
</dbReference>
<keyword evidence="4" id="KW-0663">Pyridoxal phosphate</keyword>
<dbReference type="GO" id="GO:0008483">
    <property type="term" value="F:transaminase activity"/>
    <property type="evidence" value="ECO:0007669"/>
    <property type="project" value="UniProtKB-KW"/>
</dbReference>
<protein>
    <recommendedName>
        <fullName evidence="5">Aminotransferase</fullName>
        <ecNumber evidence="5">2.6.1.-</ecNumber>
    </recommendedName>
</protein>
<evidence type="ECO:0000256" key="3">
    <source>
        <dbReference type="ARBA" id="ARBA00022679"/>
    </source>
</evidence>
<dbReference type="PANTHER" id="PTHR43488">
    <property type="entry name" value="GLUTAMATE-PYRUVATE AMINOTRANSFERASE ALAA"/>
    <property type="match status" value="1"/>
</dbReference>
<dbReference type="InterPro" id="IPR015422">
    <property type="entry name" value="PyrdxlP-dep_Trfase_small"/>
</dbReference>
<gene>
    <name evidence="7" type="ORF">K9W45_06970</name>
</gene>
<evidence type="ECO:0000313" key="7">
    <source>
        <dbReference type="EMBL" id="UJG39606.1"/>
    </source>
</evidence>
<proteinExistence type="inferred from homology"/>
<keyword evidence="2 5" id="KW-0032">Aminotransferase</keyword>
<organism evidence="7">
    <name type="scientific">Candidatus Heimdallarchaeum aukensis</name>
    <dbReference type="NCBI Taxonomy" id="2876573"/>
    <lineage>
        <taxon>Archaea</taxon>
        <taxon>Promethearchaeati</taxon>
        <taxon>Candidatus Heimdallarchaeota</taxon>
        <taxon>Candidatus Heimdallarchaeia (ex Rinke et al. 2021) (nom. nud.)</taxon>
        <taxon>Candidatus Heimdallarchaeales</taxon>
        <taxon>Candidatus Heimdallarchaeaceae</taxon>
        <taxon>Candidatus Heimdallarchaeum</taxon>
    </lineage>
</organism>
<dbReference type="InterPro" id="IPR051926">
    <property type="entry name" value="Ala_Aminotransferase"/>
</dbReference>
<dbReference type="InterPro" id="IPR004838">
    <property type="entry name" value="NHTrfase_class1_PyrdxlP-BS"/>
</dbReference>
<dbReference type="CDD" id="cd00609">
    <property type="entry name" value="AAT_like"/>
    <property type="match status" value="1"/>
</dbReference>
<dbReference type="InterPro" id="IPR004839">
    <property type="entry name" value="Aminotransferase_I/II_large"/>
</dbReference>
<dbReference type="GO" id="GO:0030170">
    <property type="term" value="F:pyridoxal phosphate binding"/>
    <property type="evidence" value="ECO:0007669"/>
    <property type="project" value="InterPro"/>
</dbReference>
<reference evidence="7" key="1">
    <citation type="journal article" date="2022" name="Nat. Microbiol.">
        <title>Unique mobile elements and scalable gene flow at the prokaryote-eukaryote boundary revealed by circularized Asgard archaea genomes.</title>
        <authorList>
            <person name="Wu F."/>
            <person name="Speth D.R."/>
            <person name="Philosof A."/>
            <person name="Cremiere A."/>
            <person name="Narayanan A."/>
            <person name="Barco R.A."/>
            <person name="Connon S.A."/>
            <person name="Amend J.P."/>
            <person name="Antoshechkin I.A."/>
            <person name="Orphan V.J."/>
        </authorList>
    </citation>
    <scope>NUCLEOTIDE SEQUENCE</scope>
    <source>
        <strain evidence="7">PM71</strain>
    </source>
</reference>
<dbReference type="PROSITE" id="PS00105">
    <property type="entry name" value="AA_TRANSFER_CLASS_1"/>
    <property type="match status" value="1"/>
</dbReference>
<dbReference type="EC" id="2.6.1.-" evidence="5"/>
<dbReference type="Gene3D" id="3.40.640.10">
    <property type="entry name" value="Type I PLP-dependent aspartate aminotransferase-like (Major domain)"/>
    <property type="match status" value="1"/>
</dbReference>
<evidence type="ECO:0000259" key="6">
    <source>
        <dbReference type="Pfam" id="PF00155"/>
    </source>
</evidence>